<reference evidence="3" key="1">
    <citation type="journal article" date="2018" name="Science">
        <title>A primordial and reversible TCA cycle in a facultatively chemolithoautotrophic thermophile.</title>
        <authorList>
            <person name="Nunoura T."/>
            <person name="Chikaraishi Y."/>
            <person name="Izaki R."/>
            <person name="Suwa T."/>
            <person name="Sato T."/>
            <person name="Harada T."/>
            <person name="Mori K."/>
            <person name="Kato Y."/>
            <person name="Miyazaki M."/>
            <person name="Shimamura S."/>
            <person name="Yanagawa K."/>
            <person name="Shuto A."/>
            <person name="Ohkouchi N."/>
            <person name="Fujita N."/>
            <person name="Takaki Y."/>
            <person name="Atomi H."/>
            <person name="Takai K."/>
        </authorList>
    </citation>
    <scope>NUCLEOTIDE SEQUENCE [LARGE SCALE GENOMIC DNA]</scope>
    <source>
        <strain evidence="3">DSM 17441 / JCM 13301 / NBRC 103674 / ABI70S6</strain>
    </source>
</reference>
<evidence type="ECO:0000256" key="1">
    <source>
        <dbReference type="SAM" id="Phobius"/>
    </source>
</evidence>
<protein>
    <recommendedName>
        <fullName evidence="4">DUF1640 domain-containing protein</fullName>
    </recommendedName>
</protein>
<proteinExistence type="predicted"/>
<evidence type="ECO:0000313" key="2">
    <source>
        <dbReference type="EMBL" id="BAT72077.1"/>
    </source>
</evidence>
<dbReference type="EMBL" id="AP013035">
    <property type="protein sequence ID" value="BAT72077.1"/>
    <property type="molecule type" value="Genomic_DNA"/>
</dbReference>
<keyword evidence="3" id="KW-1185">Reference proteome</keyword>
<gene>
    <name evidence="2" type="ORF">TST_1290</name>
</gene>
<dbReference type="STRING" id="1298851.TST_1290"/>
<keyword evidence="1" id="KW-1133">Transmembrane helix</keyword>
<keyword evidence="1" id="KW-0472">Membrane</keyword>
<dbReference type="Proteomes" id="UP000063234">
    <property type="component" value="Chromosome"/>
</dbReference>
<dbReference type="RefSeq" id="WP_068550070.1">
    <property type="nucleotide sequence ID" value="NZ_AP013035.1"/>
</dbReference>
<feature type="transmembrane region" description="Helical" evidence="1">
    <location>
        <begin position="73"/>
        <end position="95"/>
    </location>
</feature>
<keyword evidence="1" id="KW-0812">Transmembrane</keyword>
<evidence type="ECO:0000313" key="3">
    <source>
        <dbReference type="Proteomes" id="UP000063234"/>
    </source>
</evidence>
<dbReference type="OrthoDB" id="5458562at2"/>
<sequence length="99" mass="11303">MPVLDTLSIYERLKKANLPDEAAREIAEVLNDAVEQRLFTKEYFDLKLKELESKMLEIKAELEGKIKETEARLIKWVVGVVLSVATVQTAIMALLMKLK</sequence>
<dbReference type="KEGG" id="ttk:TST_1290"/>
<dbReference type="AlphaFoldDB" id="A0A0S3QUR2"/>
<name>A0A0S3QUR2_THET7</name>
<evidence type="ECO:0008006" key="4">
    <source>
        <dbReference type="Google" id="ProtNLM"/>
    </source>
</evidence>
<organism evidence="2 3">
    <name type="scientific">Thermosulfidibacter takaii (strain DSM 17441 / JCM 13301 / NBRC 103674 / ABI70S6)</name>
    <dbReference type="NCBI Taxonomy" id="1298851"/>
    <lineage>
        <taxon>Bacteria</taxon>
        <taxon>Pseudomonadati</taxon>
        <taxon>Thermosulfidibacterota</taxon>
        <taxon>Thermosulfidibacteria</taxon>
        <taxon>Thermosulfidibacterales</taxon>
        <taxon>Thermosulfidibacteraceae</taxon>
    </lineage>
</organism>
<accession>A0A0S3QUR2</accession>